<evidence type="ECO:0000259" key="1">
    <source>
        <dbReference type="Pfam" id="PF13511"/>
    </source>
</evidence>
<gene>
    <name evidence="2" type="ORF">EOE67_10925</name>
</gene>
<organism evidence="2 3">
    <name type="scientific">Rheinheimera riviphila</name>
    <dbReference type="NCBI Taxonomy" id="1834037"/>
    <lineage>
        <taxon>Bacteria</taxon>
        <taxon>Pseudomonadati</taxon>
        <taxon>Pseudomonadota</taxon>
        <taxon>Gammaproteobacteria</taxon>
        <taxon>Chromatiales</taxon>
        <taxon>Chromatiaceae</taxon>
        <taxon>Rheinheimera</taxon>
    </lineage>
</organism>
<dbReference type="Pfam" id="PF13511">
    <property type="entry name" value="DUF4124"/>
    <property type="match status" value="1"/>
</dbReference>
<keyword evidence="3" id="KW-1185">Reference proteome</keyword>
<dbReference type="EMBL" id="SACS01000010">
    <property type="protein sequence ID" value="RVU37385.1"/>
    <property type="molecule type" value="Genomic_DNA"/>
</dbReference>
<evidence type="ECO:0000313" key="3">
    <source>
        <dbReference type="Proteomes" id="UP000283077"/>
    </source>
</evidence>
<dbReference type="AlphaFoldDB" id="A0A437QSA5"/>
<accession>A0A437QSA5</accession>
<proteinExistence type="predicted"/>
<comment type="caution">
    <text evidence="2">The sequence shown here is derived from an EMBL/GenBank/DDBJ whole genome shotgun (WGS) entry which is preliminary data.</text>
</comment>
<dbReference type="Proteomes" id="UP000283077">
    <property type="component" value="Unassembled WGS sequence"/>
</dbReference>
<reference evidence="2 3" key="1">
    <citation type="submission" date="2019-01" db="EMBL/GenBank/DDBJ databases">
        <authorList>
            <person name="Chen W.-M."/>
        </authorList>
    </citation>
    <scope>NUCLEOTIDE SEQUENCE [LARGE SCALE GENOMIC DNA]</scope>
    <source>
        <strain evidence="2 3">KYPC3</strain>
    </source>
</reference>
<feature type="domain" description="DUF4124" evidence="1">
    <location>
        <begin position="31"/>
        <end position="78"/>
    </location>
</feature>
<dbReference type="InterPro" id="IPR025392">
    <property type="entry name" value="DUF4124"/>
</dbReference>
<dbReference type="OrthoDB" id="7068596at2"/>
<protein>
    <submittedName>
        <fullName evidence="2">DUF4124 domain-containing protein</fullName>
    </submittedName>
</protein>
<evidence type="ECO:0000313" key="2">
    <source>
        <dbReference type="EMBL" id="RVU37385.1"/>
    </source>
</evidence>
<sequence>MEVPATTVQRYLMQTGLKVLLTLCCGWLYCPVVLAEQVIYQWRDSNNVLHVSQLPPANVDYQTIVLGAKTATPTAAMPAPGPNKSSPDYAQSCTKAQDNLRILQQELPVYLDMEDGTKELLDDTKRDQQKQLAEKQIQFYCDKPTALTTRKYR</sequence>
<name>A0A437QSA5_9GAMM</name>